<dbReference type="RefSeq" id="WP_092308181.1">
    <property type="nucleotide sequence ID" value="NZ_FOZV01000002.1"/>
</dbReference>
<dbReference type="Proteomes" id="UP000198788">
    <property type="component" value="Unassembled WGS sequence"/>
</dbReference>
<dbReference type="AlphaFoldDB" id="A0A1I6PYW6"/>
<dbReference type="SUPFAM" id="SSF53335">
    <property type="entry name" value="S-adenosyl-L-methionine-dependent methyltransferases"/>
    <property type="match status" value="1"/>
</dbReference>
<name>A0A1I6PYW6_9CAUL</name>
<reference evidence="2" key="1">
    <citation type="submission" date="2016-10" db="EMBL/GenBank/DDBJ databases">
        <authorList>
            <person name="Varghese N."/>
            <person name="Submissions S."/>
        </authorList>
    </citation>
    <scope>NUCLEOTIDE SEQUENCE [LARGE SCALE GENOMIC DNA]</scope>
    <source>
        <strain evidence="2">CGMCC 1.10683</strain>
    </source>
</reference>
<dbReference type="STRING" id="871741.SAMN05192570_1403"/>
<sequence length="209" mass="21959">MDYAAARKLMVDSQVRVNDVTDRALQAAMLEAPRERLLPADRAFAAYAEIEPEVAAGRRLMLPRDLSKLLMAVAAQPGERALAIAGPYAAVVLARMGLQATAQEADGAVFDVAGAGLADEGVATVVAPLAEPAGEDWDVIVSEAAVPARPEAWIAKLKVGGRLAVVERAGPTGKAVLYVRGERGVSRRELFDAAPPVLVELAPEPTFAL</sequence>
<dbReference type="GO" id="GO:0032259">
    <property type="term" value="P:methylation"/>
    <property type="evidence" value="ECO:0007669"/>
    <property type="project" value="UniProtKB-KW"/>
</dbReference>
<protein>
    <submittedName>
        <fullName evidence="1">Protein-L-isoaspartate(D-aspartate) O-methyltransferase</fullName>
    </submittedName>
</protein>
<evidence type="ECO:0000313" key="1">
    <source>
        <dbReference type="EMBL" id="SFS45260.1"/>
    </source>
</evidence>
<keyword evidence="1" id="KW-0489">Methyltransferase</keyword>
<keyword evidence="1" id="KW-0808">Transferase</keyword>
<keyword evidence="2" id="KW-1185">Reference proteome</keyword>
<organism evidence="1 2">
    <name type="scientific">Brevundimonas viscosa</name>
    <dbReference type="NCBI Taxonomy" id="871741"/>
    <lineage>
        <taxon>Bacteria</taxon>
        <taxon>Pseudomonadati</taxon>
        <taxon>Pseudomonadota</taxon>
        <taxon>Alphaproteobacteria</taxon>
        <taxon>Caulobacterales</taxon>
        <taxon>Caulobacteraceae</taxon>
        <taxon>Brevundimonas</taxon>
    </lineage>
</organism>
<gene>
    <name evidence="1" type="ORF">SAMN05192570_1403</name>
</gene>
<proteinExistence type="predicted"/>
<evidence type="ECO:0000313" key="2">
    <source>
        <dbReference type="Proteomes" id="UP000198788"/>
    </source>
</evidence>
<dbReference type="InterPro" id="IPR029063">
    <property type="entry name" value="SAM-dependent_MTases_sf"/>
</dbReference>
<dbReference type="OrthoDB" id="9798496at2"/>
<dbReference type="EMBL" id="FOZV01000002">
    <property type="protein sequence ID" value="SFS45260.1"/>
    <property type="molecule type" value="Genomic_DNA"/>
</dbReference>
<dbReference type="GO" id="GO:0008168">
    <property type="term" value="F:methyltransferase activity"/>
    <property type="evidence" value="ECO:0007669"/>
    <property type="project" value="UniProtKB-KW"/>
</dbReference>
<accession>A0A1I6PYW6</accession>
<dbReference type="Gene3D" id="3.40.50.150">
    <property type="entry name" value="Vaccinia Virus protein VP39"/>
    <property type="match status" value="1"/>
</dbReference>